<feature type="transmembrane region" description="Helical" evidence="6">
    <location>
        <begin position="156"/>
        <end position="174"/>
    </location>
</feature>
<evidence type="ECO:0000256" key="2">
    <source>
        <dbReference type="ARBA" id="ARBA00022692"/>
    </source>
</evidence>
<evidence type="ECO:0000256" key="6">
    <source>
        <dbReference type="SAM" id="Phobius"/>
    </source>
</evidence>
<reference evidence="7 8" key="1">
    <citation type="journal article" date="2018" name="Evol. Lett.">
        <title>Horizontal gene cluster transfer increased hallucinogenic mushroom diversity.</title>
        <authorList>
            <person name="Reynolds H.T."/>
            <person name="Vijayakumar V."/>
            <person name="Gluck-Thaler E."/>
            <person name="Korotkin H.B."/>
            <person name="Matheny P.B."/>
            <person name="Slot J.C."/>
        </authorList>
    </citation>
    <scope>NUCLEOTIDE SEQUENCE [LARGE SCALE GENOMIC DNA]</scope>
    <source>
        <strain evidence="7 8">SRW20</strain>
    </source>
</reference>
<gene>
    <name evidence="7" type="ORF">CVT26_003469</name>
</gene>
<protein>
    <recommendedName>
        <fullName evidence="9">Major facilitator superfamily (MFS) profile domain-containing protein</fullName>
    </recommendedName>
</protein>
<sequence length="488" mass="52432">MGFVMAEKIEVSLPMQSGSPESSAEPSPSEALKKSTEKIDETIIDVASENQEYRLYKARFTGLVALVLLNIVAAMSWPWFGPISNNMAADFDISLDQVNWLGNIVALVYLPTALVIPPIISRYGIRRCCDIGAVMMILSAWVRYAGTARSLSSGGAYALLMFGQFFASIAQPIYQVMGPKYSETWFNLNGRTTATMIIAISNPFGGALGQLISPLVGTSRQSILVLGIISTVAAPLVFLIRSAPPTPPTYAASKKPLSLVSLCRAMLGLEVEPAARMTRRERLDFTIIVLLFGVLVASTNGFSVLSNEILQPVGYSSDLSGFMGACLLLAGMVAAIASAPLFDRVFTHHLAVSSKILLPFVAVGWFSLIWAVRPDNTIALFIIMGVIGVCSLPMLAIGMELACEVTRNPDGSSAIIWFSGNLFAVAFVLIAGALRAGPNASPPLNLKRYLIFEGIVDMAVCSTVFLLKGAQVRKALDEEKTQHARAHS</sequence>
<dbReference type="SUPFAM" id="SSF103473">
    <property type="entry name" value="MFS general substrate transporter"/>
    <property type="match status" value="1"/>
</dbReference>
<dbReference type="Pfam" id="PF07690">
    <property type="entry name" value="MFS_1"/>
    <property type="match status" value="1"/>
</dbReference>
<keyword evidence="4 6" id="KW-0472">Membrane</keyword>
<feature type="transmembrane region" description="Helical" evidence="6">
    <location>
        <begin position="414"/>
        <end position="437"/>
    </location>
</feature>
<evidence type="ECO:0000256" key="5">
    <source>
        <dbReference type="SAM" id="MobiDB-lite"/>
    </source>
</evidence>
<feature type="transmembrane region" description="Helical" evidence="6">
    <location>
        <begin position="449"/>
        <end position="467"/>
    </location>
</feature>
<dbReference type="EMBL" id="NHYE01001139">
    <property type="protein sequence ID" value="PPQ98217.1"/>
    <property type="molecule type" value="Genomic_DNA"/>
</dbReference>
<comment type="subcellular location">
    <subcellularLocation>
        <location evidence="1">Membrane</location>
        <topology evidence="1">Multi-pass membrane protein</topology>
    </subcellularLocation>
</comment>
<dbReference type="PANTHER" id="PTHR10924">
    <property type="entry name" value="MAJOR FACILITATOR SUPERFAMILY PROTEIN-RELATED"/>
    <property type="match status" value="1"/>
</dbReference>
<dbReference type="Gene3D" id="1.20.1250.20">
    <property type="entry name" value="MFS general substrate transporter like domains"/>
    <property type="match status" value="2"/>
</dbReference>
<proteinExistence type="predicted"/>
<evidence type="ECO:0000256" key="1">
    <source>
        <dbReference type="ARBA" id="ARBA00004141"/>
    </source>
</evidence>
<feature type="region of interest" description="Disordered" evidence="5">
    <location>
        <begin position="13"/>
        <end position="35"/>
    </location>
</feature>
<accession>A0A409Y5B3</accession>
<feature type="transmembrane region" description="Helical" evidence="6">
    <location>
        <begin position="100"/>
        <end position="120"/>
    </location>
</feature>
<dbReference type="OrthoDB" id="422206at2759"/>
<keyword evidence="8" id="KW-1185">Reference proteome</keyword>
<dbReference type="GO" id="GO:0022857">
    <property type="term" value="F:transmembrane transporter activity"/>
    <property type="evidence" value="ECO:0007669"/>
    <property type="project" value="InterPro"/>
</dbReference>
<feature type="transmembrane region" description="Helical" evidence="6">
    <location>
        <begin position="222"/>
        <end position="240"/>
    </location>
</feature>
<dbReference type="InParanoid" id="A0A409Y5B3"/>
<feature type="transmembrane region" description="Helical" evidence="6">
    <location>
        <begin position="378"/>
        <end position="402"/>
    </location>
</feature>
<organism evidence="7 8">
    <name type="scientific">Gymnopilus dilepis</name>
    <dbReference type="NCBI Taxonomy" id="231916"/>
    <lineage>
        <taxon>Eukaryota</taxon>
        <taxon>Fungi</taxon>
        <taxon>Dikarya</taxon>
        <taxon>Basidiomycota</taxon>
        <taxon>Agaricomycotina</taxon>
        <taxon>Agaricomycetes</taxon>
        <taxon>Agaricomycetidae</taxon>
        <taxon>Agaricales</taxon>
        <taxon>Agaricineae</taxon>
        <taxon>Hymenogastraceae</taxon>
        <taxon>Gymnopilus</taxon>
    </lineage>
</organism>
<dbReference type="PANTHER" id="PTHR10924:SF6">
    <property type="entry name" value="SOLUTE CARRIER FAMILY 49 MEMBER A3"/>
    <property type="match status" value="1"/>
</dbReference>
<evidence type="ECO:0000256" key="3">
    <source>
        <dbReference type="ARBA" id="ARBA00022989"/>
    </source>
</evidence>
<feature type="transmembrane region" description="Helical" evidence="6">
    <location>
        <begin position="354"/>
        <end position="372"/>
    </location>
</feature>
<dbReference type="Proteomes" id="UP000284706">
    <property type="component" value="Unassembled WGS sequence"/>
</dbReference>
<dbReference type="InterPro" id="IPR011701">
    <property type="entry name" value="MFS"/>
</dbReference>
<dbReference type="GO" id="GO:0016020">
    <property type="term" value="C:membrane"/>
    <property type="evidence" value="ECO:0007669"/>
    <property type="project" value="UniProtKB-SubCell"/>
</dbReference>
<evidence type="ECO:0000313" key="8">
    <source>
        <dbReference type="Proteomes" id="UP000284706"/>
    </source>
</evidence>
<evidence type="ECO:0000256" key="4">
    <source>
        <dbReference type="ARBA" id="ARBA00023136"/>
    </source>
</evidence>
<feature type="transmembrane region" description="Helical" evidence="6">
    <location>
        <begin position="322"/>
        <end position="342"/>
    </location>
</feature>
<keyword evidence="3 6" id="KW-1133">Transmembrane helix</keyword>
<dbReference type="InterPro" id="IPR036259">
    <property type="entry name" value="MFS_trans_sf"/>
</dbReference>
<comment type="caution">
    <text evidence="7">The sequence shown here is derived from an EMBL/GenBank/DDBJ whole genome shotgun (WGS) entry which is preliminary data.</text>
</comment>
<feature type="compositionally biased region" description="Low complexity" evidence="5">
    <location>
        <begin position="19"/>
        <end position="30"/>
    </location>
</feature>
<name>A0A409Y5B3_9AGAR</name>
<evidence type="ECO:0000313" key="7">
    <source>
        <dbReference type="EMBL" id="PPQ98217.1"/>
    </source>
</evidence>
<dbReference type="AlphaFoldDB" id="A0A409Y5B3"/>
<keyword evidence="2 6" id="KW-0812">Transmembrane</keyword>
<evidence type="ECO:0008006" key="9">
    <source>
        <dbReference type="Google" id="ProtNLM"/>
    </source>
</evidence>
<feature type="transmembrane region" description="Helical" evidence="6">
    <location>
        <begin position="283"/>
        <end position="302"/>
    </location>
</feature>
<dbReference type="InterPro" id="IPR049680">
    <property type="entry name" value="FLVCR1-2_SLC49-like"/>
</dbReference>
<feature type="transmembrane region" description="Helical" evidence="6">
    <location>
        <begin position="60"/>
        <end position="80"/>
    </location>
</feature>